<evidence type="ECO:0000256" key="5">
    <source>
        <dbReference type="ARBA" id="ARBA00023163"/>
    </source>
</evidence>
<name>A0A7J8UVH1_9ROSI</name>
<protein>
    <submittedName>
        <fullName evidence="7">Uncharacterized protein</fullName>
    </submittedName>
</protein>
<dbReference type="CDD" id="cd00167">
    <property type="entry name" value="SANT"/>
    <property type="match status" value="1"/>
</dbReference>
<keyword evidence="4" id="KW-0238">DNA-binding</keyword>
<dbReference type="SUPFAM" id="SSF46689">
    <property type="entry name" value="Homeodomain-like"/>
    <property type="match status" value="1"/>
</dbReference>
<comment type="subcellular location">
    <subcellularLocation>
        <location evidence="1">Nucleus</location>
    </subcellularLocation>
</comment>
<accession>A0A7J8UVH1</accession>
<evidence type="ECO:0000256" key="4">
    <source>
        <dbReference type="ARBA" id="ARBA00023125"/>
    </source>
</evidence>
<evidence type="ECO:0000256" key="3">
    <source>
        <dbReference type="ARBA" id="ARBA00023015"/>
    </source>
</evidence>
<gene>
    <name evidence="7" type="ORF">Goklo_021498</name>
</gene>
<dbReference type="AlphaFoldDB" id="A0A7J8UVH1"/>
<keyword evidence="2" id="KW-0677">Repeat</keyword>
<dbReference type="InterPro" id="IPR001005">
    <property type="entry name" value="SANT/Myb"/>
</dbReference>
<dbReference type="EMBL" id="JABFAB010000007">
    <property type="protein sequence ID" value="MBA0654505.1"/>
    <property type="molecule type" value="Genomic_DNA"/>
</dbReference>
<evidence type="ECO:0000256" key="6">
    <source>
        <dbReference type="ARBA" id="ARBA00023242"/>
    </source>
</evidence>
<organism evidence="7 8">
    <name type="scientific">Gossypium klotzschianum</name>
    <dbReference type="NCBI Taxonomy" id="34286"/>
    <lineage>
        <taxon>Eukaryota</taxon>
        <taxon>Viridiplantae</taxon>
        <taxon>Streptophyta</taxon>
        <taxon>Embryophyta</taxon>
        <taxon>Tracheophyta</taxon>
        <taxon>Spermatophyta</taxon>
        <taxon>Magnoliopsida</taxon>
        <taxon>eudicotyledons</taxon>
        <taxon>Gunneridae</taxon>
        <taxon>Pentapetalae</taxon>
        <taxon>rosids</taxon>
        <taxon>malvids</taxon>
        <taxon>Malvales</taxon>
        <taxon>Malvaceae</taxon>
        <taxon>Malvoideae</taxon>
        <taxon>Gossypium</taxon>
    </lineage>
</organism>
<evidence type="ECO:0000313" key="8">
    <source>
        <dbReference type="Proteomes" id="UP000593573"/>
    </source>
</evidence>
<dbReference type="OrthoDB" id="10434641at2759"/>
<dbReference type="GO" id="GO:0003677">
    <property type="term" value="F:DNA binding"/>
    <property type="evidence" value="ECO:0007669"/>
    <property type="project" value="UniProtKB-KW"/>
</dbReference>
<evidence type="ECO:0000313" key="7">
    <source>
        <dbReference type="EMBL" id="MBA0654505.1"/>
    </source>
</evidence>
<dbReference type="InterPro" id="IPR009057">
    <property type="entry name" value="Homeodomain-like_sf"/>
</dbReference>
<proteinExistence type="predicted"/>
<evidence type="ECO:0000256" key="2">
    <source>
        <dbReference type="ARBA" id="ARBA00022737"/>
    </source>
</evidence>
<dbReference type="GO" id="GO:0005634">
    <property type="term" value="C:nucleus"/>
    <property type="evidence" value="ECO:0007669"/>
    <property type="project" value="UniProtKB-SubCell"/>
</dbReference>
<dbReference type="PANTHER" id="PTHR47995:SF18">
    <property type="entry name" value="TRANSCRIPTION FACTOR MYB65"/>
    <property type="match status" value="1"/>
</dbReference>
<comment type="caution">
    <text evidence="7">The sequence shown here is derived from an EMBL/GenBank/DDBJ whole genome shotgun (WGS) entry which is preliminary data.</text>
</comment>
<keyword evidence="6" id="KW-0539">Nucleus</keyword>
<evidence type="ECO:0000256" key="1">
    <source>
        <dbReference type="ARBA" id="ARBA00004123"/>
    </source>
</evidence>
<dbReference type="Gene3D" id="1.10.10.60">
    <property type="entry name" value="Homeodomain-like"/>
    <property type="match status" value="1"/>
</dbReference>
<dbReference type="PANTHER" id="PTHR47995">
    <property type="entry name" value="TRANSCRIPTION FACTOR MYB33-RELATED"/>
    <property type="match status" value="1"/>
</dbReference>
<reference evidence="7 8" key="1">
    <citation type="journal article" date="2019" name="Genome Biol. Evol.">
        <title>Insights into the evolution of the New World diploid cottons (Gossypium, subgenus Houzingenia) based on genome sequencing.</title>
        <authorList>
            <person name="Grover C.E."/>
            <person name="Arick M.A. 2nd"/>
            <person name="Thrash A."/>
            <person name="Conover J.L."/>
            <person name="Sanders W.S."/>
            <person name="Peterson D.G."/>
            <person name="Frelichowski J.E."/>
            <person name="Scheffler J.A."/>
            <person name="Scheffler B.E."/>
            <person name="Wendel J.F."/>
        </authorList>
    </citation>
    <scope>NUCLEOTIDE SEQUENCE [LARGE SCALE GENOMIC DNA]</scope>
    <source>
        <strain evidence="7">57</strain>
        <tissue evidence="7">Leaf</tissue>
    </source>
</reference>
<keyword evidence="5" id="KW-0804">Transcription</keyword>
<keyword evidence="3" id="KW-0805">Transcription regulation</keyword>
<keyword evidence="8" id="KW-1185">Reference proteome</keyword>
<dbReference type="Proteomes" id="UP000593573">
    <property type="component" value="Unassembled WGS sequence"/>
</dbReference>
<sequence length="71" mass="7890">MMMMGGNNQLTAHKEGGVSLDSIEKVVVNRVEDAVLSEHVRSHCEGNWNVVQKKKGLTRCENSCRLRGANH</sequence>